<feature type="domain" description="OmpR/PhoB-type" evidence="8">
    <location>
        <begin position="110"/>
        <end position="208"/>
    </location>
</feature>
<gene>
    <name evidence="9" type="ORF">Prubr_68920</name>
</gene>
<evidence type="ECO:0000313" key="10">
    <source>
        <dbReference type="Proteomes" id="UP000680866"/>
    </source>
</evidence>
<evidence type="ECO:0000256" key="2">
    <source>
        <dbReference type="ARBA" id="ARBA00023012"/>
    </source>
</evidence>
<dbReference type="GO" id="GO:0032993">
    <property type="term" value="C:protein-DNA complex"/>
    <property type="evidence" value="ECO:0007669"/>
    <property type="project" value="TreeGrafter"/>
</dbReference>
<dbReference type="SUPFAM" id="SSF46894">
    <property type="entry name" value="C-terminal effector domain of the bipartite response regulators"/>
    <property type="match status" value="1"/>
</dbReference>
<evidence type="ECO:0000256" key="6">
    <source>
        <dbReference type="PROSITE-ProRule" id="PRU01091"/>
    </source>
</evidence>
<dbReference type="InterPro" id="IPR039420">
    <property type="entry name" value="WalR-like"/>
</dbReference>
<accession>A0A810N7T7</accession>
<organism evidence="9 10">
    <name type="scientific">Polymorphospora rubra</name>
    <dbReference type="NCBI Taxonomy" id="338584"/>
    <lineage>
        <taxon>Bacteria</taxon>
        <taxon>Bacillati</taxon>
        <taxon>Actinomycetota</taxon>
        <taxon>Actinomycetes</taxon>
        <taxon>Micromonosporales</taxon>
        <taxon>Micromonosporaceae</taxon>
        <taxon>Polymorphospora</taxon>
    </lineage>
</organism>
<dbReference type="GO" id="GO:0006355">
    <property type="term" value="P:regulation of DNA-templated transcription"/>
    <property type="evidence" value="ECO:0007669"/>
    <property type="project" value="InterPro"/>
</dbReference>
<sequence length="218" mass="23461">MTVTAISPRGTQLPGHPRSALSRRRPSAPPDAPSYRDRGTSAALTVTVDISLGTGGPSPEATQLLEMVRDLVERGGGTVTVSPYPQDGPAGALLPYPVARPEDEVAAAAAPEPADDDPEVLRVFASSRVVTRAGAEVPLTRLEFDLLLFLAEHPRRVFTRLQLLNSVWGYDHAVARTVDVHVRRLRAKIGERVPLVTTVYGVGYRLADEARVHIQHGG</sequence>
<keyword evidence="10" id="KW-1185">Reference proteome</keyword>
<dbReference type="AlphaFoldDB" id="A0A810N7T7"/>
<dbReference type="GO" id="GO:0000156">
    <property type="term" value="F:phosphorelay response regulator activity"/>
    <property type="evidence" value="ECO:0007669"/>
    <property type="project" value="TreeGrafter"/>
</dbReference>
<keyword evidence="4 6" id="KW-0238">DNA-binding</keyword>
<keyword evidence="2" id="KW-0902">Two-component regulatory system</keyword>
<reference evidence="9" key="1">
    <citation type="submission" date="2020-08" db="EMBL/GenBank/DDBJ databases">
        <title>Whole genome shotgun sequence of Polymorphospora rubra NBRC 101157.</title>
        <authorList>
            <person name="Komaki H."/>
            <person name="Tamura T."/>
        </authorList>
    </citation>
    <scope>NUCLEOTIDE SEQUENCE</scope>
    <source>
        <strain evidence="9">NBRC 101157</strain>
    </source>
</reference>
<dbReference type="Pfam" id="PF00486">
    <property type="entry name" value="Trans_reg_C"/>
    <property type="match status" value="1"/>
</dbReference>
<keyword evidence="3" id="KW-0805">Transcription regulation</keyword>
<evidence type="ECO:0000256" key="5">
    <source>
        <dbReference type="ARBA" id="ARBA00023163"/>
    </source>
</evidence>
<dbReference type="InterPro" id="IPR016032">
    <property type="entry name" value="Sig_transdc_resp-reg_C-effctor"/>
</dbReference>
<dbReference type="GO" id="GO:0000976">
    <property type="term" value="F:transcription cis-regulatory region binding"/>
    <property type="evidence" value="ECO:0007669"/>
    <property type="project" value="TreeGrafter"/>
</dbReference>
<evidence type="ECO:0000259" key="8">
    <source>
        <dbReference type="PROSITE" id="PS51755"/>
    </source>
</evidence>
<evidence type="ECO:0000256" key="7">
    <source>
        <dbReference type="SAM" id="MobiDB-lite"/>
    </source>
</evidence>
<dbReference type="PANTHER" id="PTHR48111">
    <property type="entry name" value="REGULATOR OF RPOS"/>
    <property type="match status" value="1"/>
</dbReference>
<feature type="region of interest" description="Disordered" evidence="7">
    <location>
        <begin position="1"/>
        <end position="41"/>
    </location>
</feature>
<dbReference type="Gene3D" id="1.10.10.10">
    <property type="entry name" value="Winged helix-like DNA-binding domain superfamily/Winged helix DNA-binding domain"/>
    <property type="match status" value="1"/>
</dbReference>
<proteinExistence type="predicted"/>
<dbReference type="Proteomes" id="UP000680866">
    <property type="component" value="Chromosome"/>
</dbReference>
<dbReference type="PROSITE" id="PS51755">
    <property type="entry name" value="OMPR_PHOB"/>
    <property type="match status" value="1"/>
</dbReference>
<dbReference type="SMART" id="SM00862">
    <property type="entry name" value="Trans_reg_C"/>
    <property type="match status" value="1"/>
</dbReference>
<evidence type="ECO:0000313" key="9">
    <source>
        <dbReference type="EMBL" id="BCJ69871.1"/>
    </source>
</evidence>
<dbReference type="PANTHER" id="PTHR48111:SF1">
    <property type="entry name" value="TWO-COMPONENT RESPONSE REGULATOR ORR33"/>
    <property type="match status" value="1"/>
</dbReference>
<evidence type="ECO:0000256" key="1">
    <source>
        <dbReference type="ARBA" id="ARBA00022553"/>
    </source>
</evidence>
<dbReference type="RefSeq" id="WP_212819427.1">
    <property type="nucleotide sequence ID" value="NZ_AP023359.1"/>
</dbReference>
<evidence type="ECO:0000256" key="3">
    <source>
        <dbReference type="ARBA" id="ARBA00023015"/>
    </source>
</evidence>
<dbReference type="InterPro" id="IPR001867">
    <property type="entry name" value="OmpR/PhoB-type_DNA-bd"/>
</dbReference>
<dbReference type="InterPro" id="IPR036388">
    <property type="entry name" value="WH-like_DNA-bd_sf"/>
</dbReference>
<dbReference type="KEGG" id="pry:Prubr_68920"/>
<name>A0A810N7T7_9ACTN</name>
<dbReference type="CDD" id="cd00383">
    <property type="entry name" value="trans_reg_C"/>
    <property type="match status" value="1"/>
</dbReference>
<dbReference type="EMBL" id="AP023359">
    <property type="protein sequence ID" value="BCJ69871.1"/>
    <property type="molecule type" value="Genomic_DNA"/>
</dbReference>
<evidence type="ECO:0000256" key="4">
    <source>
        <dbReference type="ARBA" id="ARBA00023125"/>
    </source>
</evidence>
<keyword evidence="1" id="KW-0597">Phosphoprotein</keyword>
<keyword evidence="5" id="KW-0804">Transcription</keyword>
<dbReference type="GO" id="GO:0005829">
    <property type="term" value="C:cytosol"/>
    <property type="evidence" value="ECO:0007669"/>
    <property type="project" value="TreeGrafter"/>
</dbReference>
<feature type="DNA-binding region" description="OmpR/PhoB-type" evidence="6">
    <location>
        <begin position="110"/>
        <end position="208"/>
    </location>
</feature>
<protein>
    <recommendedName>
        <fullName evidence="8">OmpR/PhoB-type domain-containing protein</fullName>
    </recommendedName>
</protein>